<comment type="caution">
    <text evidence="1">The sequence shown here is derived from an EMBL/GenBank/DDBJ whole genome shotgun (WGS) entry which is preliminary data.</text>
</comment>
<name>A0A0F9B218_9ZZZZ</name>
<reference evidence="1" key="1">
    <citation type="journal article" date="2015" name="Nature">
        <title>Complex archaea that bridge the gap between prokaryotes and eukaryotes.</title>
        <authorList>
            <person name="Spang A."/>
            <person name="Saw J.H."/>
            <person name="Jorgensen S.L."/>
            <person name="Zaremba-Niedzwiedzka K."/>
            <person name="Martijn J."/>
            <person name="Lind A.E."/>
            <person name="van Eijk R."/>
            <person name="Schleper C."/>
            <person name="Guy L."/>
            <person name="Ettema T.J."/>
        </authorList>
    </citation>
    <scope>NUCLEOTIDE SEQUENCE</scope>
</reference>
<sequence length="38" mass="4472">QIRNKLLKRLNLTGFKTFRQAKNMLTSEVLEKVVGIKR</sequence>
<dbReference type="AlphaFoldDB" id="A0A0F9B218"/>
<evidence type="ECO:0000313" key="1">
    <source>
        <dbReference type="EMBL" id="KKK84694.1"/>
    </source>
</evidence>
<dbReference type="EMBL" id="LAZR01051656">
    <property type="protein sequence ID" value="KKK84694.1"/>
    <property type="molecule type" value="Genomic_DNA"/>
</dbReference>
<proteinExistence type="predicted"/>
<organism evidence="1">
    <name type="scientific">marine sediment metagenome</name>
    <dbReference type="NCBI Taxonomy" id="412755"/>
    <lineage>
        <taxon>unclassified sequences</taxon>
        <taxon>metagenomes</taxon>
        <taxon>ecological metagenomes</taxon>
    </lineage>
</organism>
<feature type="non-terminal residue" evidence="1">
    <location>
        <position position="1"/>
    </location>
</feature>
<accession>A0A0F9B218</accession>
<gene>
    <name evidence="1" type="ORF">LCGC14_2780760</name>
</gene>
<protein>
    <submittedName>
        <fullName evidence="1">Uncharacterized protein</fullName>
    </submittedName>
</protein>